<feature type="region of interest" description="Disordered" evidence="1">
    <location>
        <begin position="120"/>
        <end position="169"/>
    </location>
</feature>
<evidence type="ECO:0000259" key="2">
    <source>
        <dbReference type="Pfam" id="PF00293"/>
    </source>
</evidence>
<dbReference type="InterPro" id="IPR000086">
    <property type="entry name" value="NUDIX_hydrolase_dom"/>
</dbReference>
<feature type="compositionally biased region" description="Basic residues" evidence="1">
    <location>
        <begin position="209"/>
        <end position="223"/>
    </location>
</feature>
<keyword evidence="4" id="KW-1185">Reference proteome</keyword>
<evidence type="ECO:0000313" key="4">
    <source>
        <dbReference type="Proteomes" id="UP000183015"/>
    </source>
</evidence>
<feature type="domain" description="Nudix hydrolase" evidence="2">
    <location>
        <begin position="19"/>
        <end position="82"/>
    </location>
</feature>
<dbReference type="STRING" id="235985.SAMN05414137_14514"/>
<evidence type="ECO:0000256" key="1">
    <source>
        <dbReference type="SAM" id="MobiDB-lite"/>
    </source>
</evidence>
<dbReference type="Proteomes" id="UP000183015">
    <property type="component" value="Unassembled WGS sequence"/>
</dbReference>
<gene>
    <name evidence="3" type="ORF">SAMN05414137_14514</name>
</gene>
<name>A0A1H8AHA9_STRJI</name>
<sequence length="243" mass="26816">MAWLDPIDYIETIPRATMFGALYWTDQHDRILCLRSARNPSIWQLAGGDFDHGDITPFDTARREGAEETGIAYTGPERVLLVQYLAESTAWPCPKVGFVFDTGQLTDDQIGAIRLDPARPGRAHRARCPLPRAVGEGARRGAARSPRPHRRSPPHGTHGHPGQQGSHGVSLVAGFFGLTERTVEPRPPLLPPCSGGRPASCAHWASVTWRRRGRRRRAARSVRPHWTSGASAASAGSSREWWR</sequence>
<feature type="compositionally biased region" description="Low complexity" evidence="1">
    <location>
        <begin position="228"/>
        <end position="243"/>
    </location>
</feature>
<dbReference type="SUPFAM" id="SSF55811">
    <property type="entry name" value="Nudix"/>
    <property type="match status" value="1"/>
</dbReference>
<feature type="region of interest" description="Disordered" evidence="1">
    <location>
        <begin position="209"/>
        <end position="243"/>
    </location>
</feature>
<organism evidence="3 4">
    <name type="scientific">Streptacidiphilus jiangxiensis</name>
    <dbReference type="NCBI Taxonomy" id="235985"/>
    <lineage>
        <taxon>Bacteria</taxon>
        <taxon>Bacillati</taxon>
        <taxon>Actinomycetota</taxon>
        <taxon>Actinomycetes</taxon>
        <taxon>Kitasatosporales</taxon>
        <taxon>Streptomycetaceae</taxon>
        <taxon>Streptacidiphilus</taxon>
    </lineage>
</organism>
<dbReference type="Pfam" id="PF00293">
    <property type="entry name" value="NUDIX"/>
    <property type="match status" value="1"/>
</dbReference>
<dbReference type="OrthoDB" id="9764897at2"/>
<evidence type="ECO:0000313" key="3">
    <source>
        <dbReference type="EMBL" id="SEM70001.1"/>
    </source>
</evidence>
<dbReference type="EMBL" id="FOAZ01000045">
    <property type="protein sequence ID" value="SEM70001.1"/>
    <property type="molecule type" value="Genomic_DNA"/>
</dbReference>
<protein>
    <submittedName>
        <fullName evidence="3">NUDIX domain-containing protein</fullName>
    </submittedName>
</protein>
<dbReference type="Gene3D" id="3.90.79.10">
    <property type="entry name" value="Nucleoside Triphosphate Pyrophosphohydrolase"/>
    <property type="match status" value="1"/>
</dbReference>
<dbReference type="InterPro" id="IPR015797">
    <property type="entry name" value="NUDIX_hydrolase-like_dom_sf"/>
</dbReference>
<proteinExistence type="predicted"/>
<accession>A0A1H8AHA9</accession>
<feature type="compositionally biased region" description="Low complexity" evidence="1">
    <location>
        <begin position="154"/>
        <end position="169"/>
    </location>
</feature>
<reference evidence="4" key="1">
    <citation type="submission" date="2016-10" db="EMBL/GenBank/DDBJ databases">
        <authorList>
            <person name="Varghese N."/>
        </authorList>
    </citation>
    <scope>NUCLEOTIDE SEQUENCE [LARGE SCALE GENOMIC DNA]</scope>
    <source>
        <strain evidence="4">DSM 45096 / BCRC 16803 / CGMCC 4.1857 / CIP 109030 / JCM 12277 / KCTC 19219 / NBRC 100920 / 33214</strain>
    </source>
</reference>
<dbReference type="AlphaFoldDB" id="A0A1H8AHA9"/>